<dbReference type="RefSeq" id="WP_097184502.1">
    <property type="nucleotide sequence ID" value="NZ_OCNK01000003.1"/>
</dbReference>
<feature type="chain" id="PRO_5039367796" description="Lipoprotein" evidence="1">
    <location>
        <begin position="27"/>
        <end position="298"/>
    </location>
</feature>
<organism evidence="2 3">
    <name type="scientific">Blastococcus haudaquaticus</name>
    <dbReference type="NCBI Taxonomy" id="1938745"/>
    <lineage>
        <taxon>Bacteria</taxon>
        <taxon>Bacillati</taxon>
        <taxon>Actinomycetota</taxon>
        <taxon>Actinomycetes</taxon>
        <taxon>Geodermatophilales</taxon>
        <taxon>Geodermatophilaceae</taxon>
        <taxon>Blastococcus</taxon>
    </lineage>
</organism>
<reference evidence="3" key="1">
    <citation type="submission" date="2017-09" db="EMBL/GenBank/DDBJ databases">
        <authorList>
            <person name="Varghese N."/>
            <person name="Submissions S."/>
        </authorList>
    </citation>
    <scope>NUCLEOTIDE SEQUENCE [LARGE SCALE GENOMIC DNA]</scope>
    <source>
        <strain evidence="3">DSM 44270</strain>
    </source>
</reference>
<protein>
    <recommendedName>
        <fullName evidence="4">Lipoprotein</fullName>
    </recommendedName>
</protein>
<dbReference type="Proteomes" id="UP000219482">
    <property type="component" value="Unassembled WGS sequence"/>
</dbReference>
<keyword evidence="1" id="KW-0732">Signal</keyword>
<dbReference type="EMBL" id="OCNK01000003">
    <property type="protein sequence ID" value="SOE00835.1"/>
    <property type="molecule type" value="Genomic_DNA"/>
</dbReference>
<accession>A0A286GZ72</accession>
<keyword evidence="3" id="KW-1185">Reference proteome</keyword>
<feature type="signal peptide" evidence="1">
    <location>
        <begin position="1"/>
        <end position="26"/>
    </location>
</feature>
<dbReference type="AlphaFoldDB" id="A0A286GZ72"/>
<evidence type="ECO:0000313" key="3">
    <source>
        <dbReference type="Proteomes" id="UP000219482"/>
    </source>
</evidence>
<evidence type="ECO:0000313" key="2">
    <source>
        <dbReference type="EMBL" id="SOE00835.1"/>
    </source>
</evidence>
<evidence type="ECO:0000256" key="1">
    <source>
        <dbReference type="SAM" id="SignalP"/>
    </source>
</evidence>
<name>A0A286GZ72_9ACTN</name>
<dbReference type="OrthoDB" id="3784033at2"/>
<dbReference type="PROSITE" id="PS51257">
    <property type="entry name" value="PROKAR_LIPOPROTEIN"/>
    <property type="match status" value="1"/>
</dbReference>
<sequence length="298" mass="31141">MQGMSRSGRRAVPLAMATVLVLGTTACTGGTTTGPAAPAEASSTGPGPVARDEVLLGELLQFRRDVPARRLQVRLTTGVDGLVVETVELVARGLPTAESTATGVALRPGMPLDFPVPAGAGDCAVEPGAPTARVRLRDGTGARREVTVLLQDGGLVHRLHRDDCAEQSLRSLVTIEVTAIDAVPTDDGPALEVVVRLSRIGGTTPVRVTGLGSNTVYSVTARGPLPTLDRQEAVDLDLRLLPARCDVHALGESYRTGLIGLVLAVGDDGPRPFVLTPEPADRARLETFAVETCRARTE</sequence>
<gene>
    <name evidence="2" type="ORF">SAMN06272739_2811</name>
</gene>
<proteinExistence type="predicted"/>
<evidence type="ECO:0008006" key="4">
    <source>
        <dbReference type="Google" id="ProtNLM"/>
    </source>
</evidence>